<dbReference type="KEGG" id="nall:PP769_02295"/>
<dbReference type="RefSeq" id="WP_312644689.1">
    <property type="nucleotide sequence ID" value="NZ_CP116967.1"/>
</dbReference>
<gene>
    <name evidence="2" type="ORF">PP769_02295</name>
</gene>
<accession>A0AA96JST4</accession>
<evidence type="ECO:0000256" key="1">
    <source>
        <dbReference type="SAM" id="MobiDB-lite"/>
    </source>
</evidence>
<feature type="compositionally biased region" description="Basic residues" evidence="1">
    <location>
        <begin position="190"/>
        <end position="209"/>
    </location>
</feature>
<dbReference type="AlphaFoldDB" id="A0AA96JST4"/>
<dbReference type="Proteomes" id="UP001302719">
    <property type="component" value="Chromosome"/>
</dbReference>
<protein>
    <submittedName>
        <fullName evidence="2">Uncharacterized protein</fullName>
    </submittedName>
</protein>
<sequence>METELKESSFSESFQCALNRCCDAQVECTTQMTKVTCELWSKAMACYVAGVTRGLGGLVNCYIAGVECFYKTLEDVAEELCDKMNCKIRPEDPDDRKVKVAKTEFYMALEKAFEPFFKIVEAHAENWGKEHGKLSQAEFYKTLEGCLEPLGQIKPAEFSKFLEIMTDNQGEFKTKIKKAVASQTLSMKPNKAKKKGTVKKKVQTKKMVT</sequence>
<name>A0AA96JST4_9BACT</name>
<feature type="region of interest" description="Disordered" evidence="1">
    <location>
        <begin position="188"/>
        <end position="209"/>
    </location>
</feature>
<dbReference type="EMBL" id="CP116967">
    <property type="protein sequence ID" value="WNM58618.1"/>
    <property type="molecule type" value="Genomic_DNA"/>
</dbReference>
<evidence type="ECO:0000313" key="3">
    <source>
        <dbReference type="Proteomes" id="UP001302719"/>
    </source>
</evidence>
<organism evidence="2 3">
    <name type="scientific">Candidatus Nitrospira allomarina</name>
    <dbReference type="NCBI Taxonomy" id="3020900"/>
    <lineage>
        <taxon>Bacteria</taxon>
        <taxon>Pseudomonadati</taxon>
        <taxon>Nitrospirota</taxon>
        <taxon>Nitrospiria</taxon>
        <taxon>Nitrospirales</taxon>
        <taxon>Nitrospiraceae</taxon>
        <taxon>Nitrospira</taxon>
    </lineage>
</organism>
<keyword evidence="3" id="KW-1185">Reference proteome</keyword>
<proteinExistence type="predicted"/>
<evidence type="ECO:0000313" key="2">
    <source>
        <dbReference type="EMBL" id="WNM58618.1"/>
    </source>
</evidence>
<reference evidence="2 3" key="1">
    <citation type="submission" date="2023-01" db="EMBL/GenBank/DDBJ databases">
        <title>Cultivation and genomic characterization of new, ubiquitous marine nitrite-oxidizing bacteria from the Nitrospirales.</title>
        <authorList>
            <person name="Mueller A.J."/>
            <person name="Daebeler A."/>
            <person name="Herbold C.W."/>
            <person name="Kirkegaard R.H."/>
            <person name="Daims H."/>
        </authorList>
    </citation>
    <scope>NUCLEOTIDE SEQUENCE [LARGE SCALE GENOMIC DNA]</scope>
    <source>
        <strain evidence="2 3">VA</strain>
    </source>
</reference>